<dbReference type="InterPro" id="IPR005467">
    <property type="entry name" value="His_kinase_dom"/>
</dbReference>
<name>A0A0J5P5R4_9PAST</name>
<dbReference type="Pfam" id="PF00672">
    <property type="entry name" value="HAMP"/>
    <property type="match status" value="1"/>
</dbReference>
<proteinExistence type="predicted"/>
<dbReference type="SMART" id="SM00304">
    <property type="entry name" value="HAMP"/>
    <property type="match status" value="1"/>
</dbReference>
<dbReference type="InterPro" id="IPR050398">
    <property type="entry name" value="HssS/ArlS-like"/>
</dbReference>
<dbReference type="STRING" id="67855.RO21_04170"/>
<dbReference type="SUPFAM" id="SSF47384">
    <property type="entry name" value="Homodimeric domain of signal transducing histidine kinase"/>
    <property type="match status" value="1"/>
</dbReference>
<feature type="transmembrane region" description="Helical" evidence="14">
    <location>
        <begin position="12"/>
        <end position="34"/>
    </location>
</feature>
<comment type="caution">
    <text evidence="17">The sequence shown here is derived from an EMBL/GenBank/DDBJ whole genome shotgun (WGS) entry which is preliminary data.</text>
</comment>
<reference evidence="17 18" key="1">
    <citation type="submission" date="2014-12" db="EMBL/GenBank/DDBJ databases">
        <title>Reclassification of Actinobacillus muris as Muribacter muris.</title>
        <authorList>
            <person name="Christensen H."/>
            <person name="Nicklas W."/>
            <person name="Bisgaard M."/>
        </authorList>
    </citation>
    <scope>NUCLEOTIDE SEQUENCE [LARGE SCALE GENOMIC DNA]</scope>
    <source>
        <strain evidence="17 18">Ackerman80-443D</strain>
    </source>
</reference>
<evidence type="ECO:0000256" key="8">
    <source>
        <dbReference type="ARBA" id="ARBA00022741"/>
    </source>
</evidence>
<dbReference type="GO" id="GO:0005886">
    <property type="term" value="C:plasma membrane"/>
    <property type="evidence" value="ECO:0007669"/>
    <property type="project" value="UniProtKB-SubCell"/>
</dbReference>
<dbReference type="Proteomes" id="UP000036270">
    <property type="component" value="Unassembled WGS sequence"/>
</dbReference>
<dbReference type="SUPFAM" id="SSF55874">
    <property type="entry name" value="ATPase domain of HSP90 chaperone/DNA topoisomerase II/histidine kinase"/>
    <property type="match status" value="1"/>
</dbReference>
<dbReference type="SMART" id="SM00388">
    <property type="entry name" value="HisKA"/>
    <property type="match status" value="1"/>
</dbReference>
<dbReference type="GO" id="GO:0005524">
    <property type="term" value="F:ATP binding"/>
    <property type="evidence" value="ECO:0007669"/>
    <property type="project" value="UniProtKB-KW"/>
</dbReference>
<evidence type="ECO:0000256" key="4">
    <source>
        <dbReference type="ARBA" id="ARBA00022475"/>
    </source>
</evidence>
<evidence type="ECO:0000256" key="2">
    <source>
        <dbReference type="ARBA" id="ARBA00004651"/>
    </source>
</evidence>
<evidence type="ECO:0000256" key="12">
    <source>
        <dbReference type="ARBA" id="ARBA00023012"/>
    </source>
</evidence>
<feature type="domain" description="Histidine kinase" evidence="15">
    <location>
        <begin position="245"/>
        <end position="458"/>
    </location>
</feature>
<accession>A0A0J5P5R4</accession>
<evidence type="ECO:0000256" key="10">
    <source>
        <dbReference type="ARBA" id="ARBA00022840"/>
    </source>
</evidence>
<comment type="catalytic activity">
    <reaction evidence="1">
        <text>ATP + protein L-histidine = ADP + protein N-phospho-L-histidine.</text>
        <dbReference type="EC" id="2.7.13.3"/>
    </reaction>
</comment>
<dbReference type="Pfam" id="PF00512">
    <property type="entry name" value="HisKA"/>
    <property type="match status" value="1"/>
</dbReference>
<keyword evidence="10" id="KW-0067">ATP-binding</keyword>
<dbReference type="PATRIC" id="fig|67855.3.peg.691"/>
<keyword evidence="5" id="KW-0597">Phosphoprotein</keyword>
<evidence type="ECO:0000313" key="17">
    <source>
        <dbReference type="EMBL" id="KMK51738.1"/>
    </source>
</evidence>
<sequence>MLNKIRNLRNYLAYQIFLSFMIIIATVFAIALVLPNFDARVFNHIELGKRLYFEEESRYTEEHYNLDDIFQKNLSVTTPNRFDIILLEQGSNRLVGVNKQHLNALQAFIYKANSPAEPLQRRFGKFEFYGPFFIKSDTRNYYQYFVQKVSPQRDFINYMFDSPWMMILLLLIVSTPIMLWLSRRIAKPVKKLRLSANAVATGNLTTNPQLEQEGIMELRQVGKSFNQMITALQRLTGYQQRLLSDISHELKTPLTRMQLALSLLRRRNGESSEITRIEGEIQKLDTMIHDLLMLSRNQANHHLKREIFPIAKIWEDVLADAQFELEQNELTLFVSQRIVHPERYFINGNVAMLASAVENVIRNAKKYTATTVKVTIYLDQKNLFITIDDNGAGVPDSQYTEIFRPFYRVEEDRARQTGGTGLGLAIVANAIQQHRGTVSAEKSEMGGLKVKIQLPLWLE</sequence>
<keyword evidence="7 14" id="KW-0812">Transmembrane</keyword>
<evidence type="ECO:0000256" key="1">
    <source>
        <dbReference type="ARBA" id="ARBA00000085"/>
    </source>
</evidence>
<dbReference type="CDD" id="cd00082">
    <property type="entry name" value="HisKA"/>
    <property type="match status" value="1"/>
</dbReference>
<dbReference type="CDD" id="cd06225">
    <property type="entry name" value="HAMP"/>
    <property type="match status" value="1"/>
</dbReference>
<gene>
    <name evidence="17" type="ORF">RO21_04170</name>
</gene>
<dbReference type="GO" id="GO:0000155">
    <property type="term" value="F:phosphorelay sensor kinase activity"/>
    <property type="evidence" value="ECO:0007669"/>
    <property type="project" value="InterPro"/>
</dbReference>
<evidence type="ECO:0000256" key="9">
    <source>
        <dbReference type="ARBA" id="ARBA00022777"/>
    </source>
</evidence>
<dbReference type="InterPro" id="IPR003661">
    <property type="entry name" value="HisK_dim/P_dom"/>
</dbReference>
<dbReference type="NCBIfam" id="NF007007">
    <property type="entry name" value="PRK09470.1"/>
    <property type="match status" value="1"/>
</dbReference>
<dbReference type="FunFam" id="3.30.565.10:FF:000011">
    <property type="entry name" value="Sensor histidine kinase CpxA"/>
    <property type="match status" value="1"/>
</dbReference>
<evidence type="ECO:0000256" key="7">
    <source>
        <dbReference type="ARBA" id="ARBA00022692"/>
    </source>
</evidence>
<dbReference type="EC" id="2.7.13.3" evidence="3"/>
<keyword evidence="11 14" id="KW-1133">Transmembrane helix</keyword>
<dbReference type="InterPro" id="IPR036890">
    <property type="entry name" value="HATPase_C_sf"/>
</dbReference>
<dbReference type="SMART" id="SM00387">
    <property type="entry name" value="HATPase_c"/>
    <property type="match status" value="1"/>
</dbReference>
<evidence type="ECO:0000259" key="16">
    <source>
        <dbReference type="PROSITE" id="PS50885"/>
    </source>
</evidence>
<dbReference type="PROSITE" id="PS50109">
    <property type="entry name" value="HIS_KIN"/>
    <property type="match status" value="1"/>
</dbReference>
<dbReference type="PROSITE" id="PS50885">
    <property type="entry name" value="HAMP"/>
    <property type="match status" value="1"/>
</dbReference>
<dbReference type="Gene3D" id="3.30.450.210">
    <property type="entry name" value="Two-component sensor protein CpxA, periplasmic domain"/>
    <property type="match status" value="1"/>
</dbReference>
<evidence type="ECO:0000259" key="15">
    <source>
        <dbReference type="PROSITE" id="PS50109"/>
    </source>
</evidence>
<evidence type="ECO:0000256" key="11">
    <source>
        <dbReference type="ARBA" id="ARBA00022989"/>
    </source>
</evidence>
<keyword evidence="9 17" id="KW-0418">Kinase</keyword>
<evidence type="ECO:0000313" key="18">
    <source>
        <dbReference type="Proteomes" id="UP000036270"/>
    </source>
</evidence>
<dbReference type="PANTHER" id="PTHR45528">
    <property type="entry name" value="SENSOR HISTIDINE KINASE CPXA"/>
    <property type="match status" value="1"/>
</dbReference>
<keyword evidence="13 14" id="KW-0472">Membrane</keyword>
<dbReference type="EMBL" id="JWIZ01000023">
    <property type="protein sequence ID" value="KMK51738.1"/>
    <property type="molecule type" value="Genomic_DNA"/>
</dbReference>
<keyword evidence="6" id="KW-0808">Transferase</keyword>
<keyword evidence="12" id="KW-0902">Two-component regulatory system</keyword>
<dbReference type="Gene3D" id="3.30.565.10">
    <property type="entry name" value="Histidine kinase-like ATPase, C-terminal domain"/>
    <property type="match status" value="1"/>
</dbReference>
<comment type="subcellular location">
    <subcellularLocation>
        <location evidence="2">Cell membrane</location>
        <topology evidence="2">Multi-pass membrane protein</topology>
    </subcellularLocation>
</comment>
<dbReference type="PANTHER" id="PTHR45528:SF1">
    <property type="entry name" value="SENSOR HISTIDINE KINASE CPXA"/>
    <property type="match status" value="1"/>
</dbReference>
<feature type="transmembrane region" description="Helical" evidence="14">
    <location>
        <begin position="163"/>
        <end position="181"/>
    </location>
</feature>
<keyword evidence="8" id="KW-0547">Nucleotide-binding</keyword>
<dbReference type="PRINTS" id="PR00344">
    <property type="entry name" value="BCTRLSENSOR"/>
</dbReference>
<protein>
    <recommendedName>
        <fullName evidence="3">histidine kinase</fullName>
        <ecNumber evidence="3">2.7.13.3</ecNumber>
    </recommendedName>
</protein>
<dbReference type="InterPro" id="IPR038515">
    <property type="entry name" value="CpxA_peri_sf"/>
</dbReference>
<dbReference type="Gene3D" id="6.10.340.10">
    <property type="match status" value="1"/>
</dbReference>
<dbReference type="AlphaFoldDB" id="A0A0J5P5R4"/>
<keyword evidence="4" id="KW-1003">Cell membrane</keyword>
<evidence type="ECO:0000256" key="14">
    <source>
        <dbReference type="SAM" id="Phobius"/>
    </source>
</evidence>
<organism evidence="17 18">
    <name type="scientific">Muribacter muris</name>
    <dbReference type="NCBI Taxonomy" id="67855"/>
    <lineage>
        <taxon>Bacteria</taxon>
        <taxon>Pseudomonadati</taxon>
        <taxon>Pseudomonadota</taxon>
        <taxon>Gammaproteobacteria</taxon>
        <taxon>Pasteurellales</taxon>
        <taxon>Pasteurellaceae</taxon>
        <taxon>Muribacter</taxon>
    </lineage>
</organism>
<keyword evidence="18" id="KW-1185">Reference proteome</keyword>
<evidence type="ECO:0000256" key="13">
    <source>
        <dbReference type="ARBA" id="ARBA00023136"/>
    </source>
</evidence>
<dbReference type="InterPro" id="IPR003660">
    <property type="entry name" value="HAMP_dom"/>
</dbReference>
<dbReference type="InterPro" id="IPR003594">
    <property type="entry name" value="HATPase_dom"/>
</dbReference>
<dbReference type="Gene3D" id="1.10.287.130">
    <property type="match status" value="1"/>
</dbReference>
<evidence type="ECO:0000256" key="6">
    <source>
        <dbReference type="ARBA" id="ARBA00022679"/>
    </source>
</evidence>
<evidence type="ECO:0000256" key="3">
    <source>
        <dbReference type="ARBA" id="ARBA00012438"/>
    </source>
</evidence>
<evidence type="ECO:0000256" key="5">
    <source>
        <dbReference type="ARBA" id="ARBA00022553"/>
    </source>
</evidence>
<dbReference type="InterPro" id="IPR036097">
    <property type="entry name" value="HisK_dim/P_sf"/>
</dbReference>
<dbReference type="InterPro" id="IPR058125">
    <property type="entry name" value="CpxA"/>
</dbReference>
<feature type="domain" description="HAMP" evidence="16">
    <location>
        <begin position="183"/>
        <end position="237"/>
    </location>
</feature>
<dbReference type="RefSeq" id="WP_047976538.1">
    <property type="nucleotide sequence ID" value="NZ_JWIZ01000023.1"/>
</dbReference>
<dbReference type="InterPro" id="IPR004358">
    <property type="entry name" value="Sig_transdc_His_kin-like_C"/>
</dbReference>
<dbReference type="Pfam" id="PF02518">
    <property type="entry name" value="HATPase_c"/>
    <property type="match status" value="1"/>
</dbReference>